<name>A0A1H4X6Q5_9NOCA</name>
<feature type="binding site" evidence="12">
    <location>
        <position position="56"/>
    </location>
    <ligand>
        <name>[4Fe-4S] cluster</name>
        <dbReference type="ChEBI" id="CHEBI:49883"/>
    </ligand>
</feature>
<dbReference type="EMBL" id="FNSV01000005">
    <property type="protein sequence ID" value="SED00588.1"/>
    <property type="molecule type" value="Genomic_DNA"/>
</dbReference>
<feature type="binding site" evidence="12">
    <location>
        <position position="22"/>
    </location>
    <ligand>
        <name>[4Fe-4S] cluster</name>
        <dbReference type="ChEBI" id="CHEBI:49883"/>
    </ligand>
</feature>
<keyword evidence="4 12" id="KW-0963">Cytoplasm</keyword>
<reference evidence="16" key="1">
    <citation type="submission" date="2016-10" db="EMBL/GenBank/DDBJ databases">
        <authorList>
            <person name="Varghese N."/>
            <person name="Submissions S."/>
        </authorList>
    </citation>
    <scope>NUCLEOTIDE SEQUENCE [LARGE SCALE GENOMIC DNA]</scope>
    <source>
        <strain evidence="16">DSM 44498</strain>
    </source>
</reference>
<dbReference type="PANTHER" id="PTHR38839">
    <property type="entry name" value="TRANSCRIPTIONAL REGULATOR WHID-RELATED"/>
    <property type="match status" value="1"/>
</dbReference>
<proteinExistence type="inferred from homology"/>
<dbReference type="InterPro" id="IPR003482">
    <property type="entry name" value="Whib"/>
</dbReference>
<evidence type="ECO:0000259" key="14">
    <source>
        <dbReference type="PROSITE" id="PS51674"/>
    </source>
</evidence>
<dbReference type="InterPro" id="IPR034768">
    <property type="entry name" value="4FE4S_WBL"/>
</dbReference>
<dbReference type="PANTHER" id="PTHR38839:SF5">
    <property type="entry name" value="TRANSCRIPTIONAL REGULATOR WHID"/>
    <property type="match status" value="1"/>
</dbReference>
<dbReference type="GO" id="GO:0047134">
    <property type="term" value="F:protein-disulfide reductase [NAD(P)H] activity"/>
    <property type="evidence" value="ECO:0007669"/>
    <property type="project" value="TreeGrafter"/>
</dbReference>
<evidence type="ECO:0000256" key="9">
    <source>
        <dbReference type="ARBA" id="ARBA00023125"/>
    </source>
</evidence>
<comment type="PTM">
    <text evidence="12">Upon Fe-S cluster removal intramolecular disulfide bonds are formed.</text>
</comment>
<sequence>MTITEHPSDRPSGWDWRHEGSCRGTDTATFFSPDDREQRTVRTRRERRAKQICQDCPVLRECRTHALTAAEHHGIWGGMSETERARLGRRRHTHRCAP</sequence>
<comment type="function">
    <text evidence="12">Acts as a transcriptional regulator. Probably redox-responsive. The apo- but not holo-form probably binds DNA.</text>
</comment>
<keyword evidence="11 12" id="KW-0804">Transcription</keyword>
<evidence type="ECO:0000256" key="2">
    <source>
        <dbReference type="ARBA" id="ARBA00006597"/>
    </source>
</evidence>
<keyword evidence="8 12" id="KW-0805">Transcription regulation</keyword>
<evidence type="ECO:0000256" key="5">
    <source>
        <dbReference type="ARBA" id="ARBA00022723"/>
    </source>
</evidence>
<comment type="similarity">
    <text evidence="2 12">Belongs to the WhiB family.</text>
</comment>
<feature type="binding site" evidence="12">
    <location>
        <position position="62"/>
    </location>
    <ligand>
        <name>[4Fe-4S] cluster</name>
        <dbReference type="ChEBI" id="CHEBI:49883"/>
    </ligand>
</feature>
<keyword evidence="16" id="KW-1185">Reference proteome</keyword>
<evidence type="ECO:0000256" key="3">
    <source>
        <dbReference type="ARBA" id="ARBA00022485"/>
    </source>
</evidence>
<feature type="domain" description="4Fe-4S Wbl-type" evidence="14">
    <location>
        <begin position="21"/>
        <end position="86"/>
    </location>
</feature>
<evidence type="ECO:0000256" key="6">
    <source>
        <dbReference type="ARBA" id="ARBA00023004"/>
    </source>
</evidence>
<dbReference type="PROSITE" id="PS51674">
    <property type="entry name" value="4FE4S_WBL"/>
    <property type="match status" value="1"/>
</dbReference>
<keyword evidence="6 12" id="KW-0408">Iron</keyword>
<evidence type="ECO:0000256" key="11">
    <source>
        <dbReference type="ARBA" id="ARBA00023163"/>
    </source>
</evidence>
<comment type="subcellular location">
    <subcellularLocation>
        <location evidence="1 12">Cytoplasm</location>
    </subcellularLocation>
</comment>
<dbReference type="GO" id="GO:0051539">
    <property type="term" value="F:4 iron, 4 sulfur cluster binding"/>
    <property type="evidence" value="ECO:0007669"/>
    <property type="project" value="UniProtKB-UniRule"/>
</dbReference>
<evidence type="ECO:0000313" key="16">
    <source>
        <dbReference type="Proteomes" id="UP000183561"/>
    </source>
</evidence>
<keyword evidence="3 12" id="KW-0004">4Fe-4S</keyword>
<evidence type="ECO:0000256" key="13">
    <source>
        <dbReference type="SAM" id="MobiDB-lite"/>
    </source>
</evidence>
<comment type="cofactor">
    <cofactor evidence="12">
        <name>[4Fe-4S] cluster</name>
        <dbReference type="ChEBI" id="CHEBI:49883"/>
    </cofactor>
    <text evidence="12">Binds 1 [4Fe-4S] cluster per subunit. Following nitrosylation of the [4Fe-4S] cluster binds 1 [4Fe-8(NO)] cluster per subunit.</text>
</comment>
<dbReference type="GO" id="GO:0035731">
    <property type="term" value="F:dinitrosyl-iron complex binding"/>
    <property type="evidence" value="ECO:0007669"/>
    <property type="project" value="UniProtKB-UniRule"/>
</dbReference>
<dbReference type="GO" id="GO:0045454">
    <property type="term" value="P:cell redox homeostasis"/>
    <property type="evidence" value="ECO:0007669"/>
    <property type="project" value="TreeGrafter"/>
</dbReference>
<evidence type="ECO:0000256" key="10">
    <source>
        <dbReference type="ARBA" id="ARBA00023157"/>
    </source>
</evidence>
<dbReference type="GO" id="GO:0005737">
    <property type="term" value="C:cytoplasm"/>
    <property type="evidence" value="ECO:0007669"/>
    <property type="project" value="UniProtKB-SubCell"/>
</dbReference>
<keyword evidence="7 12" id="KW-0411">Iron-sulfur</keyword>
<evidence type="ECO:0000256" key="8">
    <source>
        <dbReference type="ARBA" id="ARBA00023015"/>
    </source>
</evidence>
<dbReference type="Proteomes" id="UP000183561">
    <property type="component" value="Unassembled WGS sequence"/>
</dbReference>
<dbReference type="GO" id="GO:0003677">
    <property type="term" value="F:DNA binding"/>
    <property type="evidence" value="ECO:0007669"/>
    <property type="project" value="UniProtKB-UniRule"/>
</dbReference>
<dbReference type="GO" id="GO:0046872">
    <property type="term" value="F:metal ion binding"/>
    <property type="evidence" value="ECO:0007669"/>
    <property type="project" value="UniProtKB-KW"/>
</dbReference>
<dbReference type="OrthoDB" id="4578478at2"/>
<dbReference type="AlphaFoldDB" id="A0A1H4X6Q5"/>
<organism evidence="15 16">
    <name type="scientific">Rhodococcus koreensis</name>
    <dbReference type="NCBI Taxonomy" id="99653"/>
    <lineage>
        <taxon>Bacteria</taxon>
        <taxon>Bacillati</taxon>
        <taxon>Actinomycetota</taxon>
        <taxon>Actinomycetes</taxon>
        <taxon>Mycobacteriales</taxon>
        <taxon>Nocardiaceae</taxon>
        <taxon>Rhodococcus</taxon>
    </lineage>
</organism>
<keyword evidence="9 12" id="KW-0238">DNA-binding</keyword>
<dbReference type="RefSeq" id="WP_072936893.1">
    <property type="nucleotide sequence ID" value="NZ_FNSV01000005.1"/>
</dbReference>
<evidence type="ECO:0000256" key="1">
    <source>
        <dbReference type="ARBA" id="ARBA00004496"/>
    </source>
</evidence>
<evidence type="ECO:0000256" key="4">
    <source>
        <dbReference type="ARBA" id="ARBA00022490"/>
    </source>
</evidence>
<dbReference type="GO" id="GO:0045892">
    <property type="term" value="P:negative regulation of DNA-templated transcription"/>
    <property type="evidence" value="ECO:0007669"/>
    <property type="project" value="TreeGrafter"/>
</dbReference>
<feature type="binding site" evidence="12">
    <location>
        <position position="53"/>
    </location>
    <ligand>
        <name>[4Fe-4S] cluster</name>
        <dbReference type="ChEBI" id="CHEBI:49883"/>
    </ligand>
</feature>
<dbReference type="HAMAP" id="MF_01479">
    <property type="entry name" value="WhiB"/>
    <property type="match status" value="1"/>
</dbReference>
<keyword evidence="10 12" id="KW-1015">Disulfide bond</keyword>
<evidence type="ECO:0000256" key="12">
    <source>
        <dbReference type="HAMAP-Rule" id="MF_01479"/>
    </source>
</evidence>
<evidence type="ECO:0000256" key="7">
    <source>
        <dbReference type="ARBA" id="ARBA00023014"/>
    </source>
</evidence>
<comment type="PTM">
    <text evidence="12">The Fe-S cluster can be nitrosylated by nitric oxide (NO).</text>
</comment>
<keyword evidence="5 12" id="KW-0479">Metal-binding</keyword>
<evidence type="ECO:0000313" key="15">
    <source>
        <dbReference type="EMBL" id="SED00588.1"/>
    </source>
</evidence>
<dbReference type="Pfam" id="PF02467">
    <property type="entry name" value="Whib"/>
    <property type="match status" value="1"/>
</dbReference>
<gene>
    <name evidence="12" type="primary">whiB</name>
    <name evidence="15" type="ORF">SAMN04490239_6368</name>
</gene>
<feature type="region of interest" description="Disordered" evidence="13">
    <location>
        <begin position="25"/>
        <end position="47"/>
    </location>
</feature>
<accession>A0A1H4X6Q5</accession>
<protein>
    <recommendedName>
        <fullName evidence="12">Transcriptional regulator WhiB</fullName>
    </recommendedName>
</protein>